<gene>
    <name evidence="1" type="ORF">A3Q56_07852</name>
</gene>
<name>A0A177AR10_9BILA</name>
<dbReference type="EMBL" id="LWCA01001829">
    <property type="protein sequence ID" value="OAF64447.1"/>
    <property type="molecule type" value="Genomic_DNA"/>
</dbReference>
<protein>
    <recommendedName>
        <fullName evidence="3">PiggyBac transposable element-derived protein domain-containing protein</fullName>
    </recommendedName>
</protein>
<reference evidence="1 2" key="1">
    <citation type="submission" date="2016-04" db="EMBL/GenBank/DDBJ databases">
        <title>The genome of Intoshia linei affirms orthonectids as highly simplified spiralians.</title>
        <authorList>
            <person name="Mikhailov K.V."/>
            <person name="Slusarev G.S."/>
            <person name="Nikitin M.A."/>
            <person name="Logacheva M.D."/>
            <person name="Penin A."/>
            <person name="Aleoshin V."/>
            <person name="Panchin Y.V."/>
        </authorList>
    </citation>
    <scope>NUCLEOTIDE SEQUENCE [LARGE SCALE GENOMIC DNA]</scope>
    <source>
        <strain evidence="1">Intl2013</strain>
        <tissue evidence="1">Whole animal</tissue>
    </source>
</reference>
<dbReference type="PANTHER" id="PTHR47272">
    <property type="entry name" value="DDE_TNP_1_7 DOMAIN-CONTAINING PROTEIN"/>
    <property type="match status" value="1"/>
</dbReference>
<feature type="non-terminal residue" evidence="1">
    <location>
        <position position="146"/>
    </location>
</feature>
<comment type="caution">
    <text evidence="1">The sequence shown here is derived from an EMBL/GenBank/DDBJ whole genome shotgun (WGS) entry which is preliminary data.</text>
</comment>
<evidence type="ECO:0008006" key="3">
    <source>
        <dbReference type="Google" id="ProtNLM"/>
    </source>
</evidence>
<keyword evidence="2" id="KW-1185">Reference proteome</keyword>
<evidence type="ECO:0000313" key="1">
    <source>
        <dbReference type="EMBL" id="OAF64447.1"/>
    </source>
</evidence>
<sequence>MTPQSKKVQRWCKKDKIRRWLPIPNCVYFYNQHIGGTDRIGIRGKKWWWCIFTWMLDVALNNAWVLCKESGINITNLHFRQIIAMYYLEKYGLPLKNKRKRYNCNFSELRYDDTSHLVRNVSRNTRRRCVMLGCSVGRTKCSKCDV</sequence>
<dbReference type="OrthoDB" id="8009844at2759"/>
<accession>A0A177AR10</accession>
<evidence type="ECO:0000313" key="2">
    <source>
        <dbReference type="Proteomes" id="UP000078046"/>
    </source>
</evidence>
<organism evidence="1 2">
    <name type="scientific">Intoshia linei</name>
    <dbReference type="NCBI Taxonomy" id="1819745"/>
    <lineage>
        <taxon>Eukaryota</taxon>
        <taxon>Metazoa</taxon>
        <taxon>Spiralia</taxon>
        <taxon>Lophotrochozoa</taxon>
        <taxon>Mesozoa</taxon>
        <taxon>Orthonectida</taxon>
        <taxon>Rhopaluridae</taxon>
        <taxon>Intoshia</taxon>
    </lineage>
</organism>
<proteinExistence type="predicted"/>
<dbReference type="Proteomes" id="UP000078046">
    <property type="component" value="Unassembled WGS sequence"/>
</dbReference>
<dbReference type="PANTHER" id="PTHR47272:SF2">
    <property type="entry name" value="PIGGYBAC TRANSPOSABLE ELEMENT-DERIVED PROTEIN 3-LIKE"/>
    <property type="match status" value="1"/>
</dbReference>
<dbReference type="AlphaFoldDB" id="A0A177AR10"/>